<dbReference type="EMBL" id="CAJMWZ010003830">
    <property type="protein sequence ID" value="CAE6479736.1"/>
    <property type="molecule type" value="Genomic_DNA"/>
</dbReference>
<protein>
    <submittedName>
        <fullName evidence="2">Uncharacterized protein</fullName>
    </submittedName>
</protein>
<dbReference type="Proteomes" id="UP000663850">
    <property type="component" value="Unassembled WGS sequence"/>
</dbReference>
<evidence type="ECO:0000313" key="3">
    <source>
        <dbReference type="Proteomes" id="UP000663850"/>
    </source>
</evidence>
<name>A0A8H3CDX6_9AGAM</name>
<proteinExistence type="predicted"/>
<dbReference type="AlphaFoldDB" id="A0A8H3CDX6"/>
<gene>
    <name evidence="2" type="ORF">RDB_LOCUS73547</name>
</gene>
<feature type="region of interest" description="Disordered" evidence="1">
    <location>
        <begin position="1"/>
        <end position="31"/>
    </location>
</feature>
<reference evidence="2" key="1">
    <citation type="submission" date="2021-01" db="EMBL/GenBank/DDBJ databases">
        <authorList>
            <person name="Kaushik A."/>
        </authorList>
    </citation>
    <scope>NUCLEOTIDE SEQUENCE</scope>
    <source>
        <strain evidence="2">Type strain: AG8-Rh-89/</strain>
    </source>
</reference>
<organism evidence="2 3">
    <name type="scientific">Rhizoctonia solani</name>
    <dbReference type="NCBI Taxonomy" id="456999"/>
    <lineage>
        <taxon>Eukaryota</taxon>
        <taxon>Fungi</taxon>
        <taxon>Dikarya</taxon>
        <taxon>Basidiomycota</taxon>
        <taxon>Agaricomycotina</taxon>
        <taxon>Agaricomycetes</taxon>
        <taxon>Cantharellales</taxon>
        <taxon>Ceratobasidiaceae</taxon>
        <taxon>Rhizoctonia</taxon>
    </lineage>
</organism>
<evidence type="ECO:0000256" key="1">
    <source>
        <dbReference type="SAM" id="MobiDB-lite"/>
    </source>
</evidence>
<feature type="compositionally biased region" description="Low complexity" evidence="1">
    <location>
        <begin position="1"/>
        <end position="18"/>
    </location>
</feature>
<comment type="caution">
    <text evidence="2">The sequence shown here is derived from an EMBL/GenBank/DDBJ whole genome shotgun (WGS) entry which is preliminary data.</text>
</comment>
<sequence length="375" mass="41883">MLSGHSFTSSESHSPIFSARPHDSVVPTTSTKSSIVSATELATEVDKPADWAHAITLDPVIKLTFPEVPIFNPIKAIQTVSTSFPYWLKTRSVSKLGFVAPIHYKWRDALWFAIQHPHSKYSTSRGRDFSVSFAIQTIFRACHHHEMRQLDNGRSGNERNARMYLDTLVGDSCMDINWPVLYLVGETLKLPASSARAQVTTAGGVVLLPILNFSPYTLSPEFRTTASALARTPENLLLVHCVTEFRRVDNGENQMKLDMISALYQKKILGITNQFVFGVFQFDTDMLQINAGLWQDDKIKIYRVGTYSLQAPASLLEFVFALRGINQLGRTYRDQLLESAAAFQEAIKTKPLVDAWASTLIPDINADFGAPIVLE</sequence>
<accession>A0A8H3CDX6</accession>
<evidence type="ECO:0000313" key="2">
    <source>
        <dbReference type="EMBL" id="CAE6479736.1"/>
    </source>
</evidence>